<dbReference type="EMBL" id="LAVV01006645">
    <property type="protein sequence ID" value="KNZ58953.1"/>
    <property type="molecule type" value="Genomic_DNA"/>
</dbReference>
<feature type="region of interest" description="Disordered" evidence="1">
    <location>
        <begin position="93"/>
        <end position="198"/>
    </location>
</feature>
<name>A0A0L6VDY1_9BASI</name>
<feature type="compositionally biased region" description="Polar residues" evidence="1">
    <location>
        <begin position="130"/>
        <end position="139"/>
    </location>
</feature>
<keyword evidence="3" id="KW-1185">Reference proteome</keyword>
<feature type="compositionally biased region" description="Low complexity" evidence="1">
    <location>
        <begin position="43"/>
        <end position="70"/>
    </location>
</feature>
<sequence>MTPKPKRRDFPNAAAWKAALFAWATRHRVNVGQNPDPDRFGPRSDASCSSATSTTSPTTNRRSFPDSSSTYSSSGAYSAAGFYSAANTHPATISHSPADSHPTAISYSPADSHSTSRRSISNRDPLLTSFHPSGSTPYTLPSLRPLCPGHPEPTAPGVPLPKNDSRRQTRTRSSGIRAPIVPRGPREDSRQGPPTFPLHSRRYSPCYKMAHLSADADCLRELFGTMVASSSESSEYNLNGALENNCDLQKAHEENLSDSGGYFKNLNPHYKKDLLNCLQLTCRNSNEAFGVTPTFLKDLFNKALMHSHSWLEHAACQLNAADQVFFCSAAGQWEQKYHYNQSPQFDGIPSHIAVDCRSWAAEEYSVVAVLCKHRALGAEVILGLLSVSSWYVFVEDIPLQHSPKGSPGVERKTVILLGCVLSTLWFHCGKLLDW</sequence>
<gene>
    <name evidence="2" type="ORF">VP01_1827g3</name>
</gene>
<feature type="region of interest" description="Disordered" evidence="1">
    <location>
        <begin position="30"/>
        <end position="70"/>
    </location>
</feature>
<feature type="compositionally biased region" description="Polar residues" evidence="1">
    <location>
        <begin position="93"/>
        <end position="119"/>
    </location>
</feature>
<evidence type="ECO:0000313" key="2">
    <source>
        <dbReference type="EMBL" id="KNZ58953.1"/>
    </source>
</evidence>
<reference evidence="2 3" key="1">
    <citation type="submission" date="2015-08" db="EMBL/GenBank/DDBJ databases">
        <title>Next Generation Sequencing and Analysis of the Genome of Puccinia sorghi L Schw, the Causal Agent of Maize Common Rust.</title>
        <authorList>
            <person name="Rochi L."/>
            <person name="Burguener G."/>
            <person name="Darino M."/>
            <person name="Turjanski A."/>
            <person name="Kreff E."/>
            <person name="Dieguez M.J."/>
            <person name="Sacco F."/>
        </authorList>
    </citation>
    <scope>NUCLEOTIDE SEQUENCE [LARGE SCALE GENOMIC DNA]</scope>
    <source>
        <strain evidence="2 3">RO10H11247</strain>
    </source>
</reference>
<accession>A0A0L6VDY1</accession>
<evidence type="ECO:0000256" key="1">
    <source>
        <dbReference type="SAM" id="MobiDB-lite"/>
    </source>
</evidence>
<comment type="caution">
    <text evidence="2">The sequence shown here is derived from an EMBL/GenBank/DDBJ whole genome shotgun (WGS) entry which is preliminary data.</text>
</comment>
<evidence type="ECO:0000313" key="3">
    <source>
        <dbReference type="Proteomes" id="UP000037035"/>
    </source>
</evidence>
<dbReference type="VEuPathDB" id="FungiDB:VP01_1827g3"/>
<organism evidence="2 3">
    <name type="scientific">Puccinia sorghi</name>
    <dbReference type="NCBI Taxonomy" id="27349"/>
    <lineage>
        <taxon>Eukaryota</taxon>
        <taxon>Fungi</taxon>
        <taxon>Dikarya</taxon>
        <taxon>Basidiomycota</taxon>
        <taxon>Pucciniomycotina</taxon>
        <taxon>Pucciniomycetes</taxon>
        <taxon>Pucciniales</taxon>
        <taxon>Pucciniaceae</taxon>
        <taxon>Puccinia</taxon>
    </lineage>
</organism>
<feature type="compositionally biased region" description="Pro residues" evidence="1">
    <location>
        <begin position="148"/>
        <end position="159"/>
    </location>
</feature>
<proteinExistence type="predicted"/>
<dbReference type="Proteomes" id="UP000037035">
    <property type="component" value="Unassembled WGS sequence"/>
</dbReference>
<protein>
    <submittedName>
        <fullName evidence="2">Uncharacterized protein</fullName>
    </submittedName>
</protein>
<dbReference type="AlphaFoldDB" id="A0A0L6VDY1"/>